<dbReference type="OrthoDB" id="3471612at2"/>
<keyword evidence="1" id="KW-0472">Membrane</keyword>
<dbReference type="RefSeq" id="WP_127936079.1">
    <property type="nucleotide sequence ID" value="NZ_SAUN01000001.1"/>
</dbReference>
<reference evidence="2 3" key="1">
    <citation type="submission" date="2019-01" db="EMBL/GenBank/DDBJ databases">
        <title>Sequencing the genomes of 1000 actinobacteria strains.</title>
        <authorList>
            <person name="Klenk H.-P."/>
        </authorList>
    </citation>
    <scope>NUCLEOTIDE SEQUENCE [LARGE SCALE GENOMIC DNA]</scope>
    <source>
        <strain evidence="2 3">DSM 43925</strain>
    </source>
</reference>
<evidence type="ECO:0000256" key="1">
    <source>
        <dbReference type="SAM" id="Phobius"/>
    </source>
</evidence>
<sequence>MTTVNEHTIAEELRRMAGEARPVDPHSYAARATARSSQRRRLSWTLAAACAVLVAGVVVSSLGGEPMTAKVATPPAPELPPNTPRQLQAVRACMPAGGPSVNVNPDWRDPAHGTVADFRVLAEHRDKNGYTALVGSTKGFVLCTPSAETPDPPVFTYWGNKAPGNLASATDPLIVDRYTVQYWWAPDPKSQDNYVRVVAGRVGSSVRRVVIDWSAGKPTDAVVSNGFFIARTPAGTVSRKDQHGEMADYVDTPRVTVTAYDAAGKVLGRAPYVPFDWRGPVT</sequence>
<gene>
    <name evidence="2" type="ORF">EDD27_7008</name>
</gene>
<name>A0A438MFA0_9ACTN</name>
<evidence type="ECO:0000313" key="3">
    <source>
        <dbReference type="Proteomes" id="UP000284824"/>
    </source>
</evidence>
<dbReference type="EMBL" id="SAUN01000001">
    <property type="protein sequence ID" value="RVX44278.1"/>
    <property type="molecule type" value="Genomic_DNA"/>
</dbReference>
<feature type="transmembrane region" description="Helical" evidence="1">
    <location>
        <begin position="44"/>
        <end position="64"/>
    </location>
</feature>
<dbReference type="AlphaFoldDB" id="A0A438MFA0"/>
<proteinExistence type="predicted"/>
<evidence type="ECO:0000313" key="2">
    <source>
        <dbReference type="EMBL" id="RVX44278.1"/>
    </source>
</evidence>
<accession>A0A438MFA0</accession>
<comment type="caution">
    <text evidence="2">The sequence shown here is derived from an EMBL/GenBank/DDBJ whole genome shotgun (WGS) entry which is preliminary data.</text>
</comment>
<organism evidence="2 3">
    <name type="scientific">Nonomuraea polychroma</name>
    <dbReference type="NCBI Taxonomy" id="46176"/>
    <lineage>
        <taxon>Bacteria</taxon>
        <taxon>Bacillati</taxon>
        <taxon>Actinomycetota</taxon>
        <taxon>Actinomycetes</taxon>
        <taxon>Streptosporangiales</taxon>
        <taxon>Streptosporangiaceae</taxon>
        <taxon>Nonomuraea</taxon>
    </lineage>
</organism>
<keyword evidence="1" id="KW-0812">Transmembrane</keyword>
<keyword evidence="1" id="KW-1133">Transmembrane helix</keyword>
<keyword evidence="3" id="KW-1185">Reference proteome</keyword>
<protein>
    <submittedName>
        <fullName evidence="2">Uncharacterized protein</fullName>
    </submittedName>
</protein>
<dbReference type="Proteomes" id="UP000284824">
    <property type="component" value="Unassembled WGS sequence"/>
</dbReference>